<reference evidence="1 2" key="1">
    <citation type="submission" date="2024-02" db="EMBL/GenBank/DDBJ databases">
        <authorList>
            <person name="Chen Y."/>
            <person name="Shah S."/>
            <person name="Dougan E. K."/>
            <person name="Thang M."/>
            <person name="Chan C."/>
        </authorList>
    </citation>
    <scope>NUCLEOTIDE SEQUENCE [LARGE SCALE GENOMIC DNA]</scope>
</reference>
<evidence type="ECO:0000313" key="2">
    <source>
        <dbReference type="Proteomes" id="UP001642484"/>
    </source>
</evidence>
<comment type="caution">
    <text evidence="1">The sequence shown here is derived from an EMBL/GenBank/DDBJ whole genome shotgun (WGS) entry which is preliminary data.</text>
</comment>
<dbReference type="EMBL" id="CAXAMN010010779">
    <property type="protein sequence ID" value="CAK9032714.1"/>
    <property type="molecule type" value="Genomic_DNA"/>
</dbReference>
<organism evidence="1 2">
    <name type="scientific">Durusdinium trenchii</name>
    <dbReference type="NCBI Taxonomy" id="1381693"/>
    <lineage>
        <taxon>Eukaryota</taxon>
        <taxon>Sar</taxon>
        <taxon>Alveolata</taxon>
        <taxon>Dinophyceae</taxon>
        <taxon>Suessiales</taxon>
        <taxon>Symbiodiniaceae</taxon>
        <taxon>Durusdinium</taxon>
    </lineage>
</organism>
<evidence type="ECO:0000313" key="1">
    <source>
        <dbReference type="EMBL" id="CAK9032714.1"/>
    </source>
</evidence>
<name>A0ABP0L0U1_9DINO</name>
<accession>A0ABP0L0U1</accession>
<proteinExistence type="predicted"/>
<keyword evidence="2" id="KW-1185">Reference proteome</keyword>
<protein>
    <submittedName>
        <fullName evidence="1">Uncharacterized protein</fullName>
    </submittedName>
</protein>
<sequence length="415" mass="46561">MAWILRSERLNRLKHAASISLSVDDRGEYRLVRYRCSYDSMQSFTLACTSDEKQRLPTITMQSKLEDWCSVQPLVHEGVLAVIQSGGNVKSNTIQSHDQDKSERMAATIMEGLKQCCRNVDNQFDQESFFQICAKVQHYCSDQGSSAHKCGQLLACKAELRSFVWVSCDMAHQVRIASKDPLRANDNFNEQWLRLFGGKHALVPDIQHSDVWRARLVAAQRVVLEHRSAVNAVPAVQAAQDAVADPDGSPAMLQVEKERGAKDVRLRAQAALQAMTPTNLFRCGLTCDYATECLVFLRKHCDIDDPDPAQTGQLVESFCKRMHSLFVSGYVLGDAKTVQRGTLLDSPGCSVTQLVFEQIDTPEPLLVSCIGLFHMPVMFCSFWPLPLMACKDLFWLQSALPLHQSRRARHPQPHG</sequence>
<gene>
    <name evidence="1" type="ORF">CCMP2556_LOCUS18777</name>
</gene>
<dbReference type="Proteomes" id="UP001642484">
    <property type="component" value="Unassembled WGS sequence"/>
</dbReference>